<sequence>MSASTDEKSAVHVAQKIPIRSTHTRIRLGKFLSRIMFCRRSSGVNYYAARPVKQNGSS</sequence>
<gene>
    <name evidence="1" type="ORF">D917_07018</name>
</gene>
<dbReference type="AlphaFoldDB" id="A0A1Y3ER05"/>
<organism evidence="1 2">
    <name type="scientific">Trichinella nativa</name>
    <dbReference type="NCBI Taxonomy" id="6335"/>
    <lineage>
        <taxon>Eukaryota</taxon>
        <taxon>Metazoa</taxon>
        <taxon>Ecdysozoa</taxon>
        <taxon>Nematoda</taxon>
        <taxon>Enoplea</taxon>
        <taxon>Dorylaimia</taxon>
        <taxon>Trichinellida</taxon>
        <taxon>Trichinellidae</taxon>
        <taxon>Trichinella</taxon>
    </lineage>
</organism>
<evidence type="ECO:0000313" key="1">
    <source>
        <dbReference type="EMBL" id="OUC47325.1"/>
    </source>
</evidence>
<accession>A0A1Y3ER05</accession>
<name>A0A1Y3ER05_9BILA</name>
<reference evidence="1 2" key="1">
    <citation type="submission" date="2015-04" db="EMBL/GenBank/DDBJ databases">
        <title>Draft genome of the roundworm Trichinella nativa.</title>
        <authorList>
            <person name="Mitreva M."/>
        </authorList>
    </citation>
    <scope>NUCLEOTIDE SEQUENCE [LARGE SCALE GENOMIC DNA]</scope>
    <source>
        <strain evidence="1 2">ISS45</strain>
    </source>
</reference>
<protein>
    <submittedName>
        <fullName evidence="1">Uncharacterized protein</fullName>
    </submittedName>
</protein>
<dbReference type="EMBL" id="LVZM01004753">
    <property type="protein sequence ID" value="OUC47325.1"/>
    <property type="molecule type" value="Genomic_DNA"/>
</dbReference>
<dbReference type="Proteomes" id="UP000243006">
    <property type="component" value="Unassembled WGS sequence"/>
</dbReference>
<evidence type="ECO:0000313" key="2">
    <source>
        <dbReference type="Proteomes" id="UP000243006"/>
    </source>
</evidence>
<proteinExistence type="predicted"/>
<comment type="caution">
    <text evidence="1">The sequence shown here is derived from an EMBL/GenBank/DDBJ whole genome shotgun (WGS) entry which is preliminary data.</text>
</comment>